<dbReference type="EMBL" id="JAGDFL010000265">
    <property type="protein sequence ID" value="KAG7394566.1"/>
    <property type="molecule type" value="Genomic_DNA"/>
</dbReference>
<evidence type="ECO:0000313" key="2">
    <source>
        <dbReference type="EMBL" id="KAG7394566.1"/>
    </source>
</evidence>
<gene>
    <name evidence="2" type="ORF">PHYBOEH_005020</name>
</gene>
<feature type="compositionally biased region" description="Low complexity" evidence="1">
    <location>
        <begin position="1"/>
        <end position="10"/>
    </location>
</feature>
<feature type="compositionally biased region" description="Basic residues" evidence="1">
    <location>
        <begin position="151"/>
        <end position="165"/>
    </location>
</feature>
<feature type="compositionally biased region" description="Pro residues" evidence="1">
    <location>
        <begin position="27"/>
        <end position="41"/>
    </location>
</feature>
<dbReference type="OrthoDB" id="167850at2759"/>
<organism evidence="2 3">
    <name type="scientific">Phytophthora boehmeriae</name>
    <dbReference type="NCBI Taxonomy" id="109152"/>
    <lineage>
        <taxon>Eukaryota</taxon>
        <taxon>Sar</taxon>
        <taxon>Stramenopiles</taxon>
        <taxon>Oomycota</taxon>
        <taxon>Peronosporomycetes</taxon>
        <taxon>Peronosporales</taxon>
        <taxon>Peronosporaceae</taxon>
        <taxon>Phytophthora</taxon>
    </lineage>
</organism>
<evidence type="ECO:0000256" key="1">
    <source>
        <dbReference type="SAM" id="MobiDB-lite"/>
    </source>
</evidence>
<name>A0A8T1WMC9_9STRA</name>
<keyword evidence="3" id="KW-1185">Reference proteome</keyword>
<comment type="caution">
    <text evidence="2">The sequence shown here is derived from an EMBL/GenBank/DDBJ whole genome shotgun (WGS) entry which is preliminary data.</text>
</comment>
<sequence length="265" mass="28842">MSAVAPKANRAPPPPPPTTAPVLTPAAPAPAPTAAPEPAPEAAPEHETRVRPSVSEPTKRRHSGSFMRAIGGFFKRRSTDANDRSAPSDSESSQRSTSRWSRSRFSLRQSLPEAPMEVESVATAPEAAPIRENDSVSTPSHSPHPEEPPAKKAKKTPKKDKKKAKPPSQKSKPSPTDTPEMLLASESESGDEYGAEPARLSFLFFGGSENESTFVPDLRPSDLDDLHENDLRPSLQAKMPLFFSPPAVEHMRRSSILPDPREYEF</sequence>
<accession>A0A8T1WMC9</accession>
<reference evidence="2" key="1">
    <citation type="submission" date="2021-02" db="EMBL/GenBank/DDBJ databases">
        <authorList>
            <person name="Palmer J.M."/>
        </authorList>
    </citation>
    <scope>NUCLEOTIDE SEQUENCE</scope>
    <source>
        <strain evidence="2">SCRP23</strain>
    </source>
</reference>
<proteinExistence type="predicted"/>
<feature type="compositionally biased region" description="Low complexity" evidence="1">
    <location>
        <begin position="88"/>
        <end position="110"/>
    </location>
</feature>
<protein>
    <submittedName>
        <fullName evidence="2">Uncharacterized protein</fullName>
    </submittedName>
</protein>
<dbReference type="Proteomes" id="UP000693981">
    <property type="component" value="Unassembled WGS sequence"/>
</dbReference>
<feature type="compositionally biased region" description="Low complexity" evidence="1">
    <location>
        <begin position="166"/>
        <end position="179"/>
    </location>
</feature>
<evidence type="ECO:0000313" key="3">
    <source>
        <dbReference type="Proteomes" id="UP000693981"/>
    </source>
</evidence>
<dbReference type="AlphaFoldDB" id="A0A8T1WMC9"/>
<feature type="region of interest" description="Disordered" evidence="1">
    <location>
        <begin position="1"/>
        <end position="193"/>
    </location>
</feature>